<evidence type="ECO:0008006" key="4">
    <source>
        <dbReference type="Google" id="ProtNLM"/>
    </source>
</evidence>
<protein>
    <recommendedName>
        <fullName evidence="4">ABC transporter</fullName>
    </recommendedName>
</protein>
<feature type="transmembrane region" description="Helical" evidence="1">
    <location>
        <begin position="130"/>
        <end position="150"/>
    </location>
</feature>
<organism evidence="2 3">
    <name type="scientific">Streptomyces sodiiphilus</name>
    <dbReference type="NCBI Taxonomy" id="226217"/>
    <lineage>
        <taxon>Bacteria</taxon>
        <taxon>Bacillati</taxon>
        <taxon>Actinomycetota</taxon>
        <taxon>Actinomycetes</taxon>
        <taxon>Kitasatosporales</taxon>
        <taxon>Streptomycetaceae</taxon>
        <taxon>Streptomyces</taxon>
    </lineage>
</organism>
<sequence>MLTPPILPNTEPAEQTRRKLHWSFCRSHRLPLVTTLLTLSATLLLPRADDPLLFPDLAGGPPLPVPLAACVPLLMACFAVGATMDTMEGFSAHAARPRYLMAALAGAIGAATAAVLTTTALAAAGQPADIPLALRALTGFLGLACLGAAVVGVRACWTVPFLWALPVFLLGQDPPLPAWARWPVAENGDPTAWTTAALLAVTGTAAFLLRLSHRRR</sequence>
<keyword evidence="1" id="KW-1133">Transmembrane helix</keyword>
<evidence type="ECO:0000313" key="3">
    <source>
        <dbReference type="Proteomes" id="UP001501303"/>
    </source>
</evidence>
<gene>
    <name evidence="2" type="ORF">GCM10009716_00110</name>
</gene>
<comment type="caution">
    <text evidence="2">The sequence shown here is derived from an EMBL/GenBank/DDBJ whole genome shotgun (WGS) entry which is preliminary data.</text>
</comment>
<feature type="transmembrane region" description="Helical" evidence="1">
    <location>
        <begin position="65"/>
        <end position="87"/>
    </location>
</feature>
<evidence type="ECO:0000313" key="2">
    <source>
        <dbReference type="EMBL" id="GAA1894215.1"/>
    </source>
</evidence>
<dbReference type="Proteomes" id="UP001501303">
    <property type="component" value="Unassembled WGS sequence"/>
</dbReference>
<evidence type="ECO:0000256" key="1">
    <source>
        <dbReference type="SAM" id="Phobius"/>
    </source>
</evidence>
<dbReference type="RefSeq" id="WP_344257720.1">
    <property type="nucleotide sequence ID" value="NZ_BAAAMJ010000001.1"/>
</dbReference>
<dbReference type="EMBL" id="BAAAMJ010000001">
    <property type="protein sequence ID" value="GAA1894215.1"/>
    <property type="molecule type" value="Genomic_DNA"/>
</dbReference>
<name>A0ABP4ZZR2_9ACTN</name>
<feature type="transmembrane region" description="Helical" evidence="1">
    <location>
        <begin position="192"/>
        <end position="211"/>
    </location>
</feature>
<feature type="transmembrane region" description="Helical" evidence="1">
    <location>
        <begin position="155"/>
        <end position="172"/>
    </location>
</feature>
<feature type="transmembrane region" description="Helical" evidence="1">
    <location>
        <begin position="99"/>
        <end position="124"/>
    </location>
</feature>
<proteinExistence type="predicted"/>
<reference evidence="3" key="1">
    <citation type="journal article" date="2019" name="Int. J. Syst. Evol. Microbiol.">
        <title>The Global Catalogue of Microorganisms (GCM) 10K type strain sequencing project: providing services to taxonomists for standard genome sequencing and annotation.</title>
        <authorList>
            <consortium name="The Broad Institute Genomics Platform"/>
            <consortium name="The Broad Institute Genome Sequencing Center for Infectious Disease"/>
            <person name="Wu L."/>
            <person name="Ma J."/>
        </authorList>
    </citation>
    <scope>NUCLEOTIDE SEQUENCE [LARGE SCALE GENOMIC DNA]</scope>
    <source>
        <strain evidence="3">JCM 13581</strain>
    </source>
</reference>
<accession>A0ABP4ZZR2</accession>
<keyword evidence="1" id="KW-0812">Transmembrane</keyword>
<keyword evidence="3" id="KW-1185">Reference proteome</keyword>
<keyword evidence="1" id="KW-0472">Membrane</keyword>